<evidence type="ECO:0000313" key="4">
    <source>
        <dbReference type="Proteomes" id="UP000199118"/>
    </source>
</evidence>
<dbReference type="STRING" id="356660.SAMN05444336_102498"/>
<evidence type="ECO:0000256" key="2">
    <source>
        <dbReference type="SAM" id="Phobius"/>
    </source>
</evidence>
<feature type="compositionally biased region" description="Acidic residues" evidence="1">
    <location>
        <begin position="70"/>
        <end position="88"/>
    </location>
</feature>
<keyword evidence="2" id="KW-0812">Transmembrane</keyword>
<dbReference type="InterPro" id="IPR021265">
    <property type="entry name" value="DUF2842"/>
</dbReference>
<gene>
    <name evidence="3" type="ORF">SAMN05444336_102498</name>
</gene>
<feature type="region of interest" description="Disordered" evidence="1">
    <location>
        <begin position="66"/>
        <end position="94"/>
    </location>
</feature>
<organism evidence="3 4">
    <name type="scientific">Albimonas donghaensis</name>
    <dbReference type="NCBI Taxonomy" id="356660"/>
    <lineage>
        <taxon>Bacteria</taxon>
        <taxon>Pseudomonadati</taxon>
        <taxon>Pseudomonadota</taxon>
        <taxon>Alphaproteobacteria</taxon>
        <taxon>Rhodobacterales</taxon>
        <taxon>Paracoccaceae</taxon>
        <taxon>Albimonas</taxon>
    </lineage>
</organism>
<keyword evidence="2" id="KW-1133">Transmembrane helix</keyword>
<dbReference type="EMBL" id="FNMZ01000002">
    <property type="protein sequence ID" value="SDW84154.1"/>
    <property type="molecule type" value="Genomic_DNA"/>
</dbReference>
<evidence type="ECO:0000256" key="1">
    <source>
        <dbReference type="SAM" id="MobiDB-lite"/>
    </source>
</evidence>
<name>A0A1H2WV83_9RHOB</name>
<evidence type="ECO:0000313" key="3">
    <source>
        <dbReference type="EMBL" id="SDW84154.1"/>
    </source>
</evidence>
<dbReference type="OrthoDB" id="7510023at2"/>
<reference evidence="3 4" key="1">
    <citation type="submission" date="2016-10" db="EMBL/GenBank/DDBJ databases">
        <authorList>
            <person name="de Groot N.N."/>
        </authorList>
    </citation>
    <scope>NUCLEOTIDE SEQUENCE [LARGE SCALE GENOMIC DNA]</scope>
    <source>
        <strain evidence="3 4">DSM 17890</strain>
    </source>
</reference>
<dbReference type="Pfam" id="PF11003">
    <property type="entry name" value="DUF2842"/>
    <property type="match status" value="1"/>
</dbReference>
<sequence>MRLSWKARRRLSVLLLLVWLPLFVVAALYVTSLFDRPPMLLELAIYVGLGVIWALPFRAVFRGVGREPPENESPENESPENESDDDSGDSGGRG</sequence>
<dbReference type="RefSeq" id="WP_092680732.1">
    <property type="nucleotide sequence ID" value="NZ_FNMZ01000002.1"/>
</dbReference>
<evidence type="ECO:0008006" key="5">
    <source>
        <dbReference type="Google" id="ProtNLM"/>
    </source>
</evidence>
<protein>
    <recommendedName>
        <fullName evidence="5">DUF2842 domain-containing protein</fullName>
    </recommendedName>
</protein>
<feature type="transmembrane region" description="Helical" evidence="2">
    <location>
        <begin position="43"/>
        <end position="61"/>
    </location>
</feature>
<dbReference type="Proteomes" id="UP000199118">
    <property type="component" value="Unassembled WGS sequence"/>
</dbReference>
<dbReference type="AlphaFoldDB" id="A0A1H2WV83"/>
<accession>A0A1H2WV83</accession>
<keyword evidence="2" id="KW-0472">Membrane</keyword>
<proteinExistence type="predicted"/>
<keyword evidence="4" id="KW-1185">Reference proteome</keyword>